<dbReference type="EMBL" id="CP002632">
    <property type="protein sequence ID" value="AEB15476.1"/>
    <property type="molecule type" value="Genomic_DNA"/>
</dbReference>
<evidence type="ECO:0000259" key="1">
    <source>
        <dbReference type="Pfam" id="PF15607"/>
    </source>
</evidence>
<feature type="domain" description="Bacterial toxin 44" evidence="1">
    <location>
        <begin position="163"/>
        <end position="274"/>
    </location>
</feature>
<dbReference type="AlphaFoldDB" id="F2NYH7"/>
<evidence type="ECO:0000313" key="3">
    <source>
        <dbReference type="Proteomes" id="UP000006852"/>
    </source>
</evidence>
<reference evidence="3" key="1">
    <citation type="submission" date="2011-04" db="EMBL/GenBank/DDBJ databases">
        <title>The complete genome of plasmid of Treponema succinifaciens DSM 2489.</title>
        <authorList>
            <person name="Lucas S."/>
            <person name="Copeland A."/>
            <person name="Lapidus A."/>
            <person name="Bruce D."/>
            <person name="Goodwin L."/>
            <person name="Pitluck S."/>
            <person name="Peters L."/>
            <person name="Kyrpides N."/>
            <person name="Mavromatis K."/>
            <person name="Ivanova N."/>
            <person name="Ovchinnikova G."/>
            <person name="Teshima H."/>
            <person name="Detter J.C."/>
            <person name="Tapia R."/>
            <person name="Han C."/>
            <person name="Land M."/>
            <person name="Hauser L."/>
            <person name="Markowitz V."/>
            <person name="Cheng J.-F."/>
            <person name="Hugenholtz P."/>
            <person name="Woyke T."/>
            <person name="Wu D."/>
            <person name="Gronow S."/>
            <person name="Wellnitz S."/>
            <person name="Brambilla E."/>
            <person name="Klenk H.-P."/>
            <person name="Eisen J.A."/>
        </authorList>
    </citation>
    <scope>NUCLEOTIDE SEQUENCE [LARGE SCALE GENOMIC DNA]</scope>
    <source>
        <strain evidence="3">ATCC 33096 / DSM 2489 / 6091</strain>
        <plasmid evidence="3">Plasmid pTRESU01</plasmid>
    </source>
</reference>
<dbReference type="InterPro" id="IPR028946">
    <property type="entry name" value="Ntox44"/>
</dbReference>
<geneLocation type="plasmid" evidence="2 3">
    <name>pTRESU01</name>
</geneLocation>
<dbReference type="OrthoDB" id="612868at2"/>
<dbReference type="Pfam" id="PF15607">
    <property type="entry name" value="Ntox44"/>
    <property type="match status" value="1"/>
</dbReference>
<dbReference type="RefSeq" id="WP_013702725.1">
    <property type="nucleotide sequence ID" value="NC_015386.1"/>
</dbReference>
<accession>F2NYH7</accession>
<evidence type="ECO:0000313" key="2">
    <source>
        <dbReference type="EMBL" id="AEB15476.1"/>
    </source>
</evidence>
<dbReference type="eggNOG" id="COG4104">
    <property type="taxonomic scope" value="Bacteria"/>
</dbReference>
<organism evidence="2 3">
    <name type="scientific">Treponema succinifaciens (strain ATCC 33096 / DSM 2489 / 6091)</name>
    <dbReference type="NCBI Taxonomy" id="869209"/>
    <lineage>
        <taxon>Bacteria</taxon>
        <taxon>Pseudomonadati</taxon>
        <taxon>Spirochaetota</taxon>
        <taxon>Spirochaetia</taxon>
        <taxon>Spirochaetales</taxon>
        <taxon>Treponemataceae</taxon>
        <taxon>Treponema</taxon>
    </lineage>
</organism>
<sequence length="317" mass="36644">MSGIKVKEEKIKDKTGVWYLAADILKKNGIKNTGGNQYVLMCWLKDKNASVVKSDFIQRNSIVKIPASKIEILQIFCKELKLNQTCTEYFDLIECEHEVDGAIDVAKYIVQEIKTNINSEAAKQISALIHYNYEAEIKKRGIITSSFIPPYSPQEAFGGAVLKWIEMVDTNKPWDHKLKIKKQFHYCAVHRPLKSGTPSESYYHKYNYHDYYLDVWSNIHYGFVGRYCGFSEDTLLTGSDIQQLITNIKHFNFKGGDDPADKITMQLGMDLYSKYKDNISKLTYQVILDELENLKYIGESRLIHYCFDLNGDRFHPV</sequence>
<gene>
    <name evidence="2" type="ordered locus">Tresu_2614</name>
</gene>
<dbReference type="KEGG" id="tsu:Tresu_2614"/>
<dbReference type="GeneID" id="302999717"/>
<name>F2NYH7_TRES6</name>
<dbReference type="HOGENOM" id="CLU_076103_0_0_12"/>
<keyword evidence="3" id="KW-1185">Reference proteome</keyword>
<keyword evidence="2" id="KW-0614">Plasmid</keyword>
<proteinExistence type="predicted"/>
<protein>
    <recommendedName>
        <fullName evidence="1">Bacterial toxin 44 domain-containing protein</fullName>
    </recommendedName>
</protein>
<dbReference type="Proteomes" id="UP000006852">
    <property type="component" value="Plasmid pTRESU01"/>
</dbReference>